<reference evidence="2 3" key="1">
    <citation type="submission" date="2023-08" db="EMBL/GenBank/DDBJ databases">
        <title>Black Yeasts Isolated from many extreme environments.</title>
        <authorList>
            <person name="Coleine C."/>
            <person name="Stajich J.E."/>
            <person name="Selbmann L."/>
        </authorList>
    </citation>
    <scope>NUCLEOTIDE SEQUENCE [LARGE SCALE GENOMIC DNA]</scope>
    <source>
        <strain evidence="2 3">CCFEE 5935</strain>
    </source>
</reference>
<feature type="region of interest" description="Disordered" evidence="1">
    <location>
        <begin position="78"/>
        <end position="100"/>
    </location>
</feature>
<gene>
    <name evidence="2" type="ORF">LTR77_003685</name>
</gene>
<evidence type="ECO:0000256" key="1">
    <source>
        <dbReference type="SAM" id="MobiDB-lite"/>
    </source>
</evidence>
<dbReference type="AlphaFoldDB" id="A0AAV9PGZ0"/>
<keyword evidence="3" id="KW-1185">Reference proteome</keyword>
<dbReference type="Proteomes" id="UP001337655">
    <property type="component" value="Unassembled WGS sequence"/>
</dbReference>
<protein>
    <submittedName>
        <fullName evidence="2">Uncharacterized protein</fullName>
    </submittedName>
</protein>
<dbReference type="RefSeq" id="XP_064660892.1">
    <property type="nucleotide sequence ID" value="XM_064800941.1"/>
</dbReference>
<organism evidence="2 3">
    <name type="scientific">Saxophila tyrrhenica</name>
    <dbReference type="NCBI Taxonomy" id="1690608"/>
    <lineage>
        <taxon>Eukaryota</taxon>
        <taxon>Fungi</taxon>
        <taxon>Dikarya</taxon>
        <taxon>Ascomycota</taxon>
        <taxon>Pezizomycotina</taxon>
        <taxon>Dothideomycetes</taxon>
        <taxon>Dothideomycetidae</taxon>
        <taxon>Mycosphaerellales</taxon>
        <taxon>Extremaceae</taxon>
        <taxon>Saxophila</taxon>
    </lineage>
</organism>
<proteinExistence type="predicted"/>
<dbReference type="EMBL" id="JAVRRT010000005">
    <property type="protein sequence ID" value="KAK5172048.1"/>
    <property type="molecule type" value="Genomic_DNA"/>
</dbReference>
<evidence type="ECO:0000313" key="2">
    <source>
        <dbReference type="EMBL" id="KAK5172048.1"/>
    </source>
</evidence>
<evidence type="ECO:0000313" key="3">
    <source>
        <dbReference type="Proteomes" id="UP001337655"/>
    </source>
</evidence>
<accession>A0AAV9PGZ0</accession>
<sequence length="434" mass="49344">MSRPDYYKALKSSESLDAFHLGAIEEVPTRASRAEDGNRSTYVEYVEDIQLEGTDEEDFDEDAEEDFDGRRQFGKYAAAGTARPTSRDSPADQPPCGLQGRLDSLTSDLQLYTSGNLQGLTWDFDFNHQGLARLSKFVWQMRHLAETITELVVICIDESMGDWEFVDVQTDPYGDKTVASSFGKATFEDGIVSEVAKKRNLVTSCGLVTDHEKNTFENLTYVRIQALFEVIRHLRGLRAARFKLSEDEEPVALCDIQEQFGFIMWAMETANIRLKQLVARSGPDSQMALQSYHIFPYLRRALSAVEEVQLEVYVKKGIYEGYPGDEVIMIAENLALGLMHMERTLRILKLAFSFANKIPSLVMFQVILEETNFPHLREVDFSGILCFTNHFVPFLRRHSVTLRRVHIRDAIFSTGFRADDGDFPNVLRALQDAI</sequence>
<comment type="caution">
    <text evidence="2">The sequence shown here is derived from an EMBL/GenBank/DDBJ whole genome shotgun (WGS) entry which is preliminary data.</text>
</comment>
<name>A0AAV9PGZ0_9PEZI</name>
<dbReference type="GeneID" id="89925031"/>